<dbReference type="RefSeq" id="WP_191746259.1">
    <property type="nucleotide sequence ID" value="NZ_JACSQC010000002.1"/>
</dbReference>
<accession>A0ABR8YGK0</accession>
<keyword evidence="2" id="KW-1185">Reference proteome</keyword>
<dbReference type="Proteomes" id="UP000652763">
    <property type="component" value="Unassembled WGS sequence"/>
</dbReference>
<reference evidence="1 2" key="1">
    <citation type="submission" date="2020-08" db="EMBL/GenBank/DDBJ databases">
        <title>A Genomic Blueprint of the Chicken Gut Microbiome.</title>
        <authorList>
            <person name="Gilroy R."/>
            <person name="Ravi A."/>
            <person name="Getino M."/>
            <person name="Pursley I."/>
            <person name="Horton D.L."/>
            <person name="Alikhan N.-F."/>
            <person name="Baker D."/>
            <person name="Gharbi K."/>
            <person name="Hall N."/>
            <person name="Watson M."/>
            <person name="Adriaenssens E.M."/>
            <person name="Foster-Nyarko E."/>
            <person name="Jarju S."/>
            <person name="Secka A."/>
            <person name="Antonio M."/>
            <person name="Oren A."/>
            <person name="Chaudhuri R."/>
            <person name="La Ragione R.M."/>
            <person name="Hildebrand F."/>
            <person name="Pallen M.J."/>
        </authorList>
    </citation>
    <scope>NUCLEOTIDE SEQUENCE [LARGE SCALE GENOMIC DNA]</scope>
    <source>
        <strain evidence="1 2">Sa2BUA2</strain>
    </source>
</reference>
<organism evidence="1 2">
    <name type="scientific">Arthrobacter pullicola</name>
    <dbReference type="NCBI Taxonomy" id="2762224"/>
    <lineage>
        <taxon>Bacteria</taxon>
        <taxon>Bacillati</taxon>
        <taxon>Actinomycetota</taxon>
        <taxon>Actinomycetes</taxon>
        <taxon>Micrococcales</taxon>
        <taxon>Micrococcaceae</taxon>
        <taxon>Arthrobacter</taxon>
    </lineage>
</organism>
<name>A0ABR8YGK0_9MICC</name>
<gene>
    <name evidence="1" type="ORF">H9638_05945</name>
</gene>
<sequence length="183" mass="20607">MEHPYAPFIDWSLRQKVPGLQRNGVMTTTGKEWLCQLGVVAGRVDRYLAKGHPGARIMPNSLVMDILELELSPYADFAPEDPRRALIDTWSGLADVYGTPPSNLQELTRLNLLADWAEAITTPVGGSYPGQHQLKICFPHEMRRVDLTKMDGQPHDPELLDNLLKLLKMYPCVNTFVLRGIDQ</sequence>
<evidence type="ECO:0000313" key="1">
    <source>
        <dbReference type="EMBL" id="MBD8043352.1"/>
    </source>
</evidence>
<dbReference type="EMBL" id="JACSQC010000002">
    <property type="protein sequence ID" value="MBD8043352.1"/>
    <property type="molecule type" value="Genomic_DNA"/>
</dbReference>
<protein>
    <submittedName>
        <fullName evidence="1">Uncharacterized protein</fullName>
    </submittedName>
</protein>
<comment type="caution">
    <text evidence="1">The sequence shown here is derived from an EMBL/GenBank/DDBJ whole genome shotgun (WGS) entry which is preliminary data.</text>
</comment>
<evidence type="ECO:0000313" key="2">
    <source>
        <dbReference type="Proteomes" id="UP000652763"/>
    </source>
</evidence>
<proteinExistence type="predicted"/>